<feature type="chain" id="PRO_5015764897" description="Thioredoxin domain-containing protein" evidence="5">
    <location>
        <begin position="24"/>
        <end position="372"/>
    </location>
</feature>
<keyword evidence="3" id="KW-1015">Disulfide bond</keyword>
<dbReference type="AlphaFoldDB" id="A0A2S9JS00"/>
<evidence type="ECO:0000256" key="2">
    <source>
        <dbReference type="ARBA" id="ARBA00022748"/>
    </source>
</evidence>
<evidence type="ECO:0000259" key="6">
    <source>
        <dbReference type="PROSITE" id="PS51352"/>
    </source>
</evidence>
<evidence type="ECO:0000256" key="1">
    <source>
        <dbReference type="ARBA" id="ARBA00004196"/>
    </source>
</evidence>
<protein>
    <recommendedName>
        <fullName evidence="6">Thioredoxin domain-containing protein</fullName>
    </recommendedName>
</protein>
<dbReference type="GO" id="GO:0017004">
    <property type="term" value="P:cytochrome complex assembly"/>
    <property type="evidence" value="ECO:0007669"/>
    <property type="project" value="UniProtKB-KW"/>
</dbReference>
<dbReference type="Proteomes" id="UP000238642">
    <property type="component" value="Unassembled WGS sequence"/>
</dbReference>
<name>A0A2S9JS00_9SPHI</name>
<dbReference type="PROSITE" id="PS51352">
    <property type="entry name" value="THIOREDOXIN_2"/>
    <property type="match status" value="1"/>
</dbReference>
<dbReference type="InterPro" id="IPR000866">
    <property type="entry name" value="AhpC/TSA"/>
</dbReference>
<dbReference type="PANTHER" id="PTHR42852:SF6">
    <property type="entry name" value="THIOL:DISULFIDE INTERCHANGE PROTEIN DSBE"/>
    <property type="match status" value="1"/>
</dbReference>
<proteinExistence type="predicted"/>
<dbReference type="SUPFAM" id="SSF52833">
    <property type="entry name" value="Thioredoxin-like"/>
    <property type="match status" value="1"/>
</dbReference>
<dbReference type="GO" id="GO:0030313">
    <property type="term" value="C:cell envelope"/>
    <property type="evidence" value="ECO:0007669"/>
    <property type="project" value="UniProtKB-SubCell"/>
</dbReference>
<dbReference type="Pfam" id="PF00578">
    <property type="entry name" value="AhpC-TSA"/>
    <property type="match status" value="1"/>
</dbReference>
<accession>A0A2S9JS00</accession>
<dbReference type="PANTHER" id="PTHR42852">
    <property type="entry name" value="THIOL:DISULFIDE INTERCHANGE PROTEIN DSBE"/>
    <property type="match status" value="1"/>
</dbReference>
<comment type="caution">
    <text evidence="7">The sequence shown here is derived from an EMBL/GenBank/DDBJ whole genome shotgun (WGS) entry which is preliminary data.</text>
</comment>
<gene>
    <name evidence="7" type="ORF">C5749_01460</name>
</gene>
<dbReference type="Gene3D" id="3.40.30.10">
    <property type="entry name" value="Glutaredoxin"/>
    <property type="match status" value="1"/>
</dbReference>
<dbReference type="InterPro" id="IPR036249">
    <property type="entry name" value="Thioredoxin-like_sf"/>
</dbReference>
<feature type="domain" description="Thioredoxin" evidence="6">
    <location>
        <begin position="232"/>
        <end position="372"/>
    </location>
</feature>
<dbReference type="OrthoDB" id="750178at2"/>
<evidence type="ECO:0000313" key="7">
    <source>
        <dbReference type="EMBL" id="PRD55988.1"/>
    </source>
</evidence>
<keyword evidence="8" id="KW-1185">Reference proteome</keyword>
<dbReference type="Pfam" id="PF14289">
    <property type="entry name" value="DUF4369"/>
    <property type="match status" value="1"/>
</dbReference>
<dbReference type="CDD" id="cd02966">
    <property type="entry name" value="TlpA_like_family"/>
    <property type="match status" value="1"/>
</dbReference>
<evidence type="ECO:0000313" key="8">
    <source>
        <dbReference type="Proteomes" id="UP000238642"/>
    </source>
</evidence>
<dbReference type="RefSeq" id="WP_105722362.1">
    <property type="nucleotide sequence ID" value="NZ_PVBS01000001.1"/>
</dbReference>
<keyword evidence="4" id="KW-0676">Redox-active center</keyword>
<dbReference type="PROSITE" id="PS00194">
    <property type="entry name" value="THIOREDOXIN_1"/>
    <property type="match status" value="1"/>
</dbReference>
<reference evidence="7 8" key="1">
    <citation type="submission" date="2018-02" db="EMBL/GenBank/DDBJ databases">
        <title>The draft genome of Sphingobacterium gobiense H7.</title>
        <authorList>
            <person name="Li L."/>
            <person name="Liu L."/>
            <person name="Zhang X."/>
            <person name="Wang T."/>
            <person name="Liang L."/>
        </authorList>
    </citation>
    <scope>NUCLEOTIDE SEQUENCE [LARGE SCALE GENOMIC DNA]</scope>
    <source>
        <strain evidence="7 8">ACCC 05757</strain>
    </source>
</reference>
<feature type="signal peptide" evidence="5">
    <location>
        <begin position="1"/>
        <end position="23"/>
    </location>
</feature>
<evidence type="ECO:0000256" key="3">
    <source>
        <dbReference type="ARBA" id="ARBA00023157"/>
    </source>
</evidence>
<dbReference type="InterPro" id="IPR050553">
    <property type="entry name" value="Thioredoxin_ResA/DsbE_sf"/>
</dbReference>
<keyword evidence="2" id="KW-0201">Cytochrome c-type biogenesis</keyword>
<organism evidence="7 8">
    <name type="scientific">Sphingobacterium gobiense</name>
    <dbReference type="NCBI Taxonomy" id="1382456"/>
    <lineage>
        <taxon>Bacteria</taxon>
        <taxon>Pseudomonadati</taxon>
        <taxon>Bacteroidota</taxon>
        <taxon>Sphingobacteriia</taxon>
        <taxon>Sphingobacteriales</taxon>
        <taxon>Sphingobacteriaceae</taxon>
        <taxon>Sphingobacterium</taxon>
    </lineage>
</organism>
<dbReference type="InterPro" id="IPR017937">
    <property type="entry name" value="Thioredoxin_CS"/>
</dbReference>
<evidence type="ECO:0000256" key="4">
    <source>
        <dbReference type="ARBA" id="ARBA00023284"/>
    </source>
</evidence>
<evidence type="ECO:0000256" key="5">
    <source>
        <dbReference type="SAM" id="SignalP"/>
    </source>
</evidence>
<dbReference type="EMBL" id="PVBS01000001">
    <property type="protein sequence ID" value="PRD55988.1"/>
    <property type="molecule type" value="Genomic_DNA"/>
</dbReference>
<sequence>MKLTHIWVFIAILCGPVASFSQSGDFTIKGKTNPRHNDKFIKLYYVNDTTKITDSVMVRNGRFKLHGRVLSPTVGKLGIQEGETVDFIDLFLSKGTIRVSAKDSIRYALISGTKMVEAHERLARQIRPSETKLFDGLNRFQKMPEGEKKKAYIAKLMPEISKQHSAKQQIVHNFVLENPTSYVSLYYLDKTALGRLANYETTYPYYEKLSAELKETTLGKQLEERLLAAKGQLTGTTYKDFSSATPEGKTLSLKEIITKNKFTLVDFWASWCGPCRKENPHVVEAYNAFKDRGFTVLSVSLDDNESRWKAAIEQDGMPWYHVSSLKGWKEPAAALYGVRAIPQNILIDGQGKIVATNLRGETLFNKIQELLK</sequence>
<comment type="subcellular location">
    <subcellularLocation>
        <location evidence="1">Cell envelope</location>
    </subcellularLocation>
</comment>
<dbReference type="InterPro" id="IPR025380">
    <property type="entry name" value="DUF4369"/>
</dbReference>
<keyword evidence="5" id="KW-0732">Signal</keyword>
<dbReference type="InterPro" id="IPR013766">
    <property type="entry name" value="Thioredoxin_domain"/>
</dbReference>